<dbReference type="SUPFAM" id="SSF54791">
    <property type="entry name" value="Eukaryotic type KH-domain (KH-domain type I)"/>
    <property type="match status" value="1"/>
</dbReference>
<dbReference type="InterPro" id="IPR019964">
    <property type="entry name" value="KH_domain_protein_archaea"/>
</dbReference>
<dbReference type="SMART" id="SM00322">
    <property type="entry name" value="KH"/>
    <property type="match status" value="1"/>
</dbReference>
<gene>
    <name evidence="4" type="ORF">GCM10007981_05710</name>
</gene>
<evidence type="ECO:0000256" key="1">
    <source>
        <dbReference type="ARBA" id="ARBA00022884"/>
    </source>
</evidence>
<dbReference type="EMBL" id="BMNL01000001">
    <property type="protein sequence ID" value="GGP19952.1"/>
    <property type="molecule type" value="Genomic_DNA"/>
</dbReference>
<feature type="domain" description="K Homology" evidence="3">
    <location>
        <begin position="80"/>
        <end position="154"/>
    </location>
</feature>
<accession>A0A830GST5</accession>
<dbReference type="PROSITE" id="PS50084">
    <property type="entry name" value="KH_TYPE_1"/>
    <property type="match status" value="1"/>
</dbReference>
<reference evidence="4" key="2">
    <citation type="submission" date="2020-09" db="EMBL/GenBank/DDBJ databases">
        <authorList>
            <person name="Sun Q."/>
            <person name="Ohkuma M."/>
        </authorList>
    </citation>
    <scope>NUCLEOTIDE SEQUENCE</scope>
    <source>
        <strain evidence="4">JCM 10088</strain>
    </source>
</reference>
<sequence>MLSDYLKGGINVLVDEMPPQDLERVLAESHRVIIKRGDGFITLLPQEGATFDDVMISKRMVEAVAAGFSVDDALMLEDRDYLMDQVNILDYADKGKPSRMNQLRGLIIGENGKAKRNIEELTETKISVKSSMIYIIGRFENVEAARTAIDMLLAGRQHSTVYKWLQSWRAERQRSKFINEIDEEGYLR</sequence>
<dbReference type="InterPro" id="IPR036612">
    <property type="entry name" value="KH_dom_type_1_sf"/>
</dbReference>
<dbReference type="RefSeq" id="WP_188595922.1">
    <property type="nucleotide sequence ID" value="NZ_BMNL01000001.1"/>
</dbReference>
<keyword evidence="1 2" id="KW-0694">RNA-binding</keyword>
<dbReference type="InterPro" id="IPR004087">
    <property type="entry name" value="KH_dom"/>
</dbReference>
<proteinExistence type="predicted"/>
<comment type="caution">
    <text evidence="4">The sequence shown here is derived from an EMBL/GenBank/DDBJ whole genome shotgun (WGS) entry which is preliminary data.</text>
</comment>
<dbReference type="NCBIfam" id="TIGR03665">
    <property type="entry name" value="arCOG04150"/>
    <property type="match status" value="1"/>
</dbReference>
<dbReference type="InterPro" id="IPR055211">
    <property type="entry name" value="KH_PNO1_2nd"/>
</dbReference>
<dbReference type="PANTHER" id="PTHR12826">
    <property type="entry name" value="RIBONUCLEASE Y"/>
    <property type="match status" value="1"/>
</dbReference>
<evidence type="ECO:0000313" key="4">
    <source>
        <dbReference type="EMBL" id="GGP19952.1"/>
    </source>
</evidence>
<dbReference type="Pfam" id="PF22891">
    <property type="entry name" value="KH_PNO1_2nd"/>
    <property type="match status" value="1"/>
</dbReference>
<keyword evidence="5" id="KW-1185">Reference proteome</keyword>
<evidence type="ECO:0000259" key="3">
    <source>
        <dbReference type="SMART" id="SM00322"/>
    </source>
</evidence>
<protein>
    <submittedName>
        <fullName evidence="4">RNA-processing protein</fullName>
    </submittedName>
</protein>
<dbReference type="Proteomes" id="UP000610960">
    <property type="component" value="Unassembled WGS sequence"/>
</dbReference>
<dbReference type="AlphaFoldDB" id="A0A830GST5"/>
<dbReference type="OrthoDB" id="7870at2157"/>
<dbReference type="Gene3D" id="3.30.1370.10">
    <property type="entry name" value="K Homology domain, type 1"/>
    <property type="match status" value="1"/>
</dbReference>
<organism evidence="4 5">
    <name type="scientific">Thermocladium modestius</name>
    <dbReference type="NCBI Taxonomy" id="62609"/>
    <lineage>
        <taxon>Archaea</taxon>
        <taxon>Thermoproteota</taxon>
        <taxon>Thermoprotei</taxon>
        <taxon>Thermoproteales</taxon>
        <taxon>Thermoproteaceae</taxon>
        <taxon>Thermocladium</taxon>
    </lineage>
</organism>
<dbReference type="GO" id="GO:0003723">
    <property type="term" value="F:RNA binding"/>
    <property type="evidence" value="ECO:0007669"/>
    <property type="project" value="UniProtKB-UniRule"/>
</dbReference>
<reference evidence="4" key="1">
    <citation type="journal article" date="2014" name="Int. J. Syst. Evol. Microbiol.">
        <title>Complete genome sequence of Corynebacterium casei LMG S-19264T (=DSM 44701T), isolated from a smear-ripened cheese.</title>
        <authorList>
            <consortium name="US DOE Joint Genome Institute (JGI-PGF)"/>
            <person name="Walter F."/>
            <person name="Albersmeier A."/>
            <person name="Kalinowski J."/>
            <person name="Ruckert C."/>
        </authorList>
    </citation>
    <scope>NUCLEOTIDE SEQUENCE</scope>
    <source>
        <strain evidence="4">JCM 10088</strain>
    </source>
</reference>
<evidence type="ECO:0000313" key="5">
    <source>
        <dbReference type="Proteomes" id="UP000610960"/>
    </source>
</evidence>
<evidence type="ECO:0000256" key="2">
    <source>
        <dbReference type="PROSITE-ProRule" id="PRU00117"/>
    </source>
</evidence>
<name>A0A830GST5_9CREN</name>
<dbReference type="PANTHER" id="PTHR12826:SF13">
    <property type="entry name" value="RNA-BINDING PROTEIN PNO1"/>
    <property type="match status" value="1"/>
</dbReference>